<feature type="transmembrane region" description="Helical" evidence="1">
    <location>
        <begin position="12"/>
        <end position="32"/>
    </location>
</feature>
<dbReference type="OrthoDB" id="1727866at2759"/>
<name>A0A8X7VJR7_BRACI</name>
<evidence type="ECO:0000256" key="1">
    <source>
        <dbReference type="SAM" id="Phobius"/>
    </source>
</evidence>
<accession>A0A8X7VJR7</accession>
<reference evidence="2 3" key="1">
    <citation type="submission" date="2020-02" db="EMBL/GenBank/DDBJ databases">
        <authorList>
            <person name="Ma Q."/>
            <person name="Huang Y."/>
            <person name="Song X."/>
            <person name="Pei D."/>
        </authorList>
    </citation>
    <scope>NUCLEOTIDE SEQUENCE [LARGE SCALE GENOMIC DNA]</scope>
    <source>
        <strain evidence="2">Sxm20200214</strain>
        <tissue evidence="2">Leaf</tissue>
    </source>
</reference>
<dbReference type="PANTHER" id="PTHR23071:SF1">
    <property type="entry name" value="GPI ETHANOLAMINE PHOSPHATE TRANSFERASE 3"/>
    <property type="match status" value="1"/>
</dbReference>
<keyword evidence="1" id="KW-1133">Transmembrane helix</keyword>
<keyword evidence="1" id="KW-0472">Membrane</keyword>
<keyword evidence="1" id="KW-0812">Transmembrane</keyword>
<dbReference type="AlphaFoldDB" id="A0A8X7VJR7"/>
<organism evidence="2 3">
    <name type="scientific">Brassica carinata</name>
    <name type="common">Ethiopian mustard</name>
    <name type="synonym">Abyssinian cabbage</name>
    <dbReference type="NCBI Taxonomy" id="52824"/>
    <lineage>
        <taxon>Eukaryota</taxon>
        <taxon>Viridiplantae</taxon>
        <taxon>Streptophyta</taxon>
        <taxon>Embryophyta</taxon>
        <taxon>Tracheophyta</taxon>
        <taxon>Spermatophyta</taxon>
        <taxon>Magnoliopsida</taxon>
        <taxon>eudicotyledons</taxon>
        <taxon>Gunneridae</taxon>
        <taxon>Pentapetalae</taxon>
        <taxon>rosids</taxon>
        <taxon>malvids</taxon>
        <taxon>Brassicales</taxon>
        <taxon>Brassicaceae</taxon>
        <taxon>Brassiceae</taxon>
        <taxon>Brassica</taxon>
    </lineage>
</organism>
<dbReference type="GO" id="GO:0051377">
    <property type="term" value="F:mannose-ethanolamine phosphotransferase activity"/>
    <property type="evidence" value="ECO:0007669"/>
    <property type="project" value="TreeGrafter"/>
</dbReference>
<gene>
    <name evidence="2" type="ORF">Bca52824_024231</name>
</gene>
<dbReference type="GO" id="GO:0006506">
    <property type="term" value="P:GPI anchor biosynthetic process"/>
    <property type="evidence" value="ECO:0007669"/>
    <property type="project" value="InterPro"/>
</dbReference>
<proteinExistence type="predicted"/>
<dbReference type="GO" id="GO:0005789">
    <property type="term" value="C:endoplasmic reticulum membrane"/>
    <property type="evidence" value="ECO:0007669"/>
    <property type="project" value="TreeGrafter"/>
</dbReference>
<comment type="caution">
    <text evidence="2">The sequence shown here is derived from an EMBL/GenBank/DDBJ whole genome shotgun (WGS) entry which is preliminary data.</text>
</comment>
<keyword evidence="3" id="KW-1185">Reference proteome</keyword>
<dbReference type="InterPro" id="IPR039524">
    <property type="entry name" value="PIGO/GPI13"/>
</dbReference>
<evidence type="ECO:0000313" key="2">
    <source>
        <dbReference type="EMBL" id="KAG2312674.1"/>
    </source>
</evidence>
<dbReference type="EMBL" id="JAAMPC010000005">
    <property type="protein sequence ID" value="KAG2312674.1"/>
    <property type="molecule type" value="Genomic_DNA"/>
</dbReference>
<dbReference type="PANTHER" id="PTHR23071">
    <property type="entry name" value="PHOSPHATIDYLINOSITOL GLYCAN"/>
    <property type="match status" value="1"/>
</dbReference>
<sequence>METYLKRNNKLIPLVFLLIHSVAILIFSRGFLLTRKSFLSTAHVPTLHNPLASLPHPRITTLDSNQNQNQNQTKCWTKPVVDRVVVIIVLDALRIDFLALSAFFPEANESSAKIFKALADPPTTSLQRLKGLTTGGFPTFVDVGNRSHSCVP</sequence>
<protein>
    <submittedName>
        <fullName evidence="2">Uncharacterized protein</fullName>
    </submittedName>
</protein>
<evidence type="ECO:0000313" key="3">
    <source>
        <dbReference type="Proteomes" id="UP000886595"/>
    </source>
</evidence>
<dbReference type="Proteomes" id="UP000886595">
    <property type="component" value="Unassembled WGS sequence"/>
</dbReference>